<dbReference type="GO" id="GO:0006979">
    <property type="term" value="P:response to oxidative stress"/>
    <property type="evidence" value="ECO:0007669"/>
    <property type="project" value="InterPro"/>
</dbReference>
<keyword evidence="4" id="KW-0511">Multifunctional enzyme</keyword>
<dbReference type="InterPro" id="IPR011057">
    <property type="entry name" value="Mss4-like_sf"/>
</dbReference>
<evidence type="ECO:0000313" key="7">
    <source>
        <dbReference type="EMBL" id="MPM85195.1"/>
    </source>
</evidence>
<dbReference type="FunFam" id="2.170.150.20:FF:000003">
    <property type="entry name" value="Peptide methionine sulfoxide reductase MsrB"/>
    <property type="match status" value="1"/>
</dbReference>
<evidence type="ECO:0000256" key="5">
    <source>
        <dbReference type="ARBA" id="ARBA00048488"/>
    </source>
</evidence>
<dbReference type="Pfam" id="PF01641">
    <property type="entry name" value="SelR"/>
    <property type="match status" value="1"/>
</dbReference>
<dbReference type="SUPFAM" id="SSF55068">
    <property type="entry name" value="Peptide methionine sulfoxide reductase"/>
    <property type="match status" value="1"/>
</dbReference>
<dbReference type="InterPro" id="IPR002569">
    <property type="entry name" value="Met_Sox_Rdtase_MsrA_dom"/>
</dbReference>
<comment type="catalytic activity">
    <reaction evidence="5">
        <text>L-methionyl-[protein] + [thioredoxin]-disulfide + H2O = L-methionyl-(R)-S-oxide-[protein] + [thioredoxin]-dithiol</text>
        <dbReference type="Rhea" id="RHEA:24164"/>
        <dbReference type="Rhea" id="RHEA-COMP:10698"/>
        <dbReference type="Rhea" id="RHEA-COMP:10700"/>
        <dbReference type="Rhea" id="RHEA-COMP:12313"/>
        <dbReference type="Rhea" id="RHEA-COMP:12314"/>
        <dbReference type="ChEBI" id="CHEBI:15377"/>
        <dbReference type="ChEBI" id="CHEBI:16044"/>
        <dbReference type="ChEBI" id="CHEBI:29950"/>
        <dbReference type="ChEBI" id="CHEBI:45764"/>
        <dbReference type="ChEBI" id="CHEBI:50058"/>
        <dbReference type="EC" id="1.8.4.12"/>
    </reaction>
</comment>
<dbReference type="PANTHER" id="PTHR10173:SF52">
    <property type="entry name" value="METHIONINE-R-SULFOXIDE REDUCTASE B1"/>
    <property type="match status" value="1"/>
</dbReference>
<dbReference type="NCBIfam" id="TIGR00401">
    <property type="entry name" value="msrA"/>
    <property type="match status" value="1"/>
</dbReference>
<dbReference type="GO" id="GO:0008113">
    <property type="term" value="F:peptide-methionine (S)-S-oxide reductase activity"/>
    <property type="evidence" value="ECO:0007669"/>
    <property type="project" value="InterPro"/>
</dbReference>
<dbReference type="GO" id="GO:0030091">
    <property type="term" value="P:protein repair"/>
    <property type="evidence" value="ECO:0007669"/>
    <property type="project" value="InterPro"/>
</dbReference>
<proteinExistence type="inferred from homology"/>
<evidence type="ECO:0000256" key="3">
    <source>
        <dbReference type="ARBA" id="ARBA00023002"/>
    </source>
</evidence>
<dbReference type="NCBIfam" id="TIGR00357">
    <property type="entry name" value="peptide-methionine (R)-S-oxide reductase MsrB"/>
    <property type="match status" value="1"/>
</dbReference>
<dbReference type="Gene3D" id="2.170.150.20">
    <property type="entry name" value="Peptide methionine sulfoxide reductase"/>
    <property type="match status" value="1"/>
</dbReference>
<evidence type="ECO:0000256" key="1">
    <source>
        <dbReference type="ARBA" id="ARBA00008076"/>
    </source>
</evidence>
<evidence type="ECO:0000256" key="4">
    <source>
        <dbReference type="ARBA" id="ARBA00023268"/>
    </source>
</evidence>
<dbReference type="EMBL" id="VSSQ01033557">
    <property type="protein sequence ID" value="MPM85195.1"/>
    <property type="molecule type" value="Genomic_DNA"/>
</dbReference>
<name>A0A645D7K8_9ZZZZ</name>
<dbReference type="InterPro" id="IPR028427">
    <property type="entry name" value="Met_Sox_Rdtase_MsrB"/>
</dbReference>
<dbReference type="Pfam" id="PF01625">
    <property type="entry name" value="PMSR"/>
    <property type="match status" value="1"/>
</dbReference>
<comment type="similarity">
    <text evidence="1">In the C-terminal section; belongs to the MsrB Met sulfoxide reductase family.</text>
</comment>
<dbReference type="SUPFAM" id="SSF51316">
    <property type="entry name" value="Mss4-like"/>
    <property type="match status" value="1"/>
</dbReference>
<sequence>MLDAQSGYANGTGEQDADYKTVCTGKTGFRETVKVTYAPARVSLDQLLFAYFEVVDATAVNRQGHDIGTQYQAGIYYADAESQAIVERIAAIERARTPRFSVEIKPLVNYFPAEEYHQNYLDKTPTGYCHIPFAQIARLSKGTIDAGRYRKPDETQIREKLTPEQFAVTQESATERPFTSEFYGSKQRGLYVDIVTGEPLFTSDDMYHSSCGWPSFTKPVDSSVVVERTDSSHCMHRTEVRSRAGNSHLGHVFEGDSESPNGIRYCINGASLRFIPLEELEAQGYGYLREKFNQ</sequence>
<feature type="domain" description="MsrB" evidence="6">
    <location>
        <begin position="154"/>
        <end position="277"/>
    </location>
</feature>
<dbReference type="GO" id="GO:0033743">
    <property type="term" value="F:peptide-methionine (R)-S-oxide reductase activity"/>
    <property type="evidence" value="ECO:0007669"/>
    <property type="project" value="UniProtKB-EC"/>
</dbReference>
<dbReference type="Gene3D" id="3.30.1060.10">
    <property type="entry name" value="Peptide methionine sulphoxide reductase MsrA"/>
    <property type="match status" value="1"/>
</dbReference>
<comment type="caution">
    <text evidence="7">The sequence shown here is derived from an EMBL/GenBank/DDBJ whole genome shotgun (WGS) entry which is preliminary data.</text>
</comment>
<evidence type="ECO:0000259" key="6">
    <source>
        <dbReference type="PROSITE" id="PS51790"/>
    </source>
</evidence>
<evidence type="ECO:0000256" key="2">
    <source>
        <dbReference type="ARBA" id="ARBA00011017"/>
    </source>
</evidence>
<dbReference type="GO" id="GO:0005737">
    <property type="term" value="C:cytoplasm"/>
    <property type="evidence" value="ECO:0007669"/>
    <property type="project" value="TreeGrafter"/>
</dbReference>
<reference evidence="7" key="1">
    <citation type="submission" date="2019-08" db="EMBL/GenBank/DDBJ databases">
        <authorList>
            <person name="Kucharzyk K."/>
            <person name="Murdoch R.W."/>
            <person name="Higgins S."/>
            <person name="Loffler F."/>
        </authorList>
    </citation>
    <scope>NUCLEOTIDE SEQUENCE</scope>
</reference>
<keyword evidence="3" id="KW-0560">Oxidoreductase</keyword>
<gene>
    <name evidence="7" type="primary">msrAB_16</name>
    <name evidence="7" type="ORF">SDC9_132273</name>
</gene>
<comment type="similarity">
    <text evidence="2">In the N-terminal section; belongs to the MsrA Met sulfoxide reductase family.</text>
</comment>
<accession>A0A645D7K8</accession>
<dbReference type="AlphaFoldDB" id="A0A645D7K8"/>
<dbReference type="PANTHER" id="PTHR10173">
    <property type="entry name" value="METHIONINE SULFOXIDE REDUCTASE"/>
    <property type="match status" value="1"/>
</dbReference>
<protein>
    <submittedName>
        <fullName evidence="7">Peptide methionine sulfoxide reductase MsrA/MsrB</fullName>
    </submittedName>
</protein>
<organism evidence="7">
    <name type="scientific">bioreactor metagenome</name>
    <dbReference type="NCBI Taxonomy" id="1076179"/>
    <lineage>
        <taxon>unclassified sequences</taxon>
        <taxon>metagenomes</taxon>
        <taxon>ecological metagenomes</taxon>
    </lineage>
</organism>
<dbReference type="PROSITE" id="PS51790">
    <property type="entry name" value="MSRB"/>
    <property type="match status" value="1"/>
</dbReference>
<dbReference type="InterPro" id="IPR002579">
    <property type="entry name" value="Met_Sox_Rdtase_MsrB_dom"/>
</dbReference>
<dbReference type="InterPro" id="IPR036509">
    <property type="entry name" value="Met_Sox_Rdtase_MsrA_sf"/>
</dbReference>